<name>A0ACB6Q7U5_9PLEO</name>
<accession>A0ACB6Q7U5</accession>
<proteinExistence type="predicted"/>
<organism evidence="1 2">
    <name type="scientific">Lindgomyces ingoldianus</name>
    <dbReference type="NCBI Taxonomy" id="673940"/>
    <lineage>
        <taxon>Eukaryota</taxon>
        <taxon>Fungi</taxon>
        <taxon>Dikarya</taxon>
        <taxon>Ascomycota</taxon>
        <taxon>Pezizomycotina</taxon>
        <taxon>Dothideomycetes</taxon>
        <taxon>Pleosporomycetidae</taxon>
        <taxon>Pleosporales</taxon>
        <taxon>Lindgomycetaceae</taxon>
        <taxon>Lindgomyces</taxon>
    </lineage>
</organism>
<reference evidence="1" key="1">
    <citation type="journal article" date="2020" name="Stud. Mycol.">
        <title>101 Dothideomycetes genomes: a test case for predicting lifestyles and emergence of pathogens.</title>
        <authorList>
            <person name="Haridas S."/>
            <person name="Albert R."/>
            <person name="Binder M."/>
            <person name="Bloem J."/>
            <person name="Labutti K."/>
            <person name="Salamov A."/>
            <person name="Andreopoulos B."/>
            <person name="Baker S."/>
            <person name="Barry K."/>
            <person name="Bills G."/>
            <person name="Bluhm B."/>
            <person name="Cannon C."/>
            <person name="Castanera R."/>
            <person name="Culley D."/>
            <person name="Daum C."/>
            <person name="Ezra D."/>
            <person name="Gonzalez J."/>
            <person name="Henrissat B."/>
            <person name="Kuo A."/>
            <person name="Liang C."/>
            <person name="Lipzen A."/>
            <person name="Lutzoni F."/>
            <person name="Magnuson J."/>
            <person name="Mondo S."/>
            <person name="Nolan M."/>
            <person name="Ohm R."/>
            <person name="Pangilinan J."/>
            <person name="Park H.-J."/>
            <person name="Ramirez L."/>
            <person name="Alfaro M."/>
            <person name="Sun H."/>
            <person name="Tritt A."/>
            <person name="Yoshinaga Y."/>
            <person name="Zwiers L.-H."/>
            <person name="Turgeon B."/>
            <person name="Goodwin S."/>
            <person name="Spatafora J."/>
            <person name="Crous P."/>
            <person name="Grigoriev I."/>
        </authorList>
    </citation>
    <scope>NUCLEOTIDE SEQUENCE</scope>
    <source>
        <strain evidence="1">ATCC 200398</strain>
    </source>
</reference>
<protein>
    <submittedName>
        <fullName evidence="1">Uncharacterized protein</fullName>
    </submittedName>
</protein>
<evidence type="ECO:0000313" key="1">
    <source>
        <dbReference type="EMBL" id="KAF2462653.1"/>
    </source>
</evidence>
<gene>
    <name evidence="1" type="ORF">BDR25DRAFT_274255</name>
</gene>
<sequence>MTDSKGAKVSTVAPQDAIEIEQVENDRNAPEYSKLEATIFTTDIAPRPISRDGQHVQRHAELSDLTVNELDHGYEVNLEEYPFVRIDSAQELFAGVLYQEHLRVDQNFSEKTWIESFSVDESGAKWLQLDEHHLRALVKGVSERCNNVAALSTSNGMRKLSGSRRALLFFLPLTPTTSDASFKNTVPMTRSSTSDLFSSLSLNPAFLLNMLGRPDYWAPQSRWDHDGDHFLGCDFSCQYPRWNLQAQGAPLSVYCKYDAQRDLTVYLISHKPNDTVIRSLRAVLSNTTRHQARSHIANVLLDSPFDIHVVISQLNFEASKWHVERFRRFQWSVVNKVDDHLAGLESNDRSKLKQLTKELQIVSQNADSHIANAEVFLFTVRGIRDIATRLHVSEQGQIRQRTLDILDFVIRSMEKQQMWFLNYKGRKDSTMRLVFNLVTQQDALNNIELAADMKKDSTSMAAIASLTMVFLPGTFTASVLSAGIFQSTPSMSSFKVTGLWWLWVATTFPITIITVLCWWWYKGKKEKRVLPIAKNNDHISVES</sequence>
<evidence type="ECO:0000313" key="2">
    <source>
        <dbReference type="Proteomes" id="UP000799755"/>
    </source>
</evidence>
<comment type="caution">
    <text evidence="1">The sequence shown here is derived from an EMBL/GenBank/DDBJ whole genome shotgun (WGS) entry which is preliminary data.</text>
</comment>
<keyword evidence="2" id="KW-1185">Reference proteome</keyword>
<dbReference type="Proteomes" id="UP000799755">
    <property type="component" value="Unassembled WGS sequence"/>
</dbReference>
<dbReference type="EMBL" id="MU003569">
    <property type="protein sequence ID" value="KAF2462653.1"/>
    <property type="molecule type" value="Genomic_DNA"/>
</dbReference>